<dbReference type="AlphaFoldDB" id="A0A561TWB8"/>
<sequence>MTTRAPARTKRWTLRLDLLEDGDDTRAHAVLDTGETHLECRTLAHRSPQDPPVAGIGDDYAAGRALIELGHRLLRSGTTGTTGAAANDAALRE</sequence>
<dbReference type="OrthoDB" id="4828144at2"/>
<dbReference type="Gene3D" id="3.30.160.240">
    <property type="entry name" value="Rv1738"/>
    <property type="match status" value="1"/>
</dbReference>
<organism evidence="1 2">
    <name type="scientific">Kitasatospora viridis</name>
    <dbReference type="NCBI Taxonomy" id="281105"/>
    <lineage>
        <taxon>Bacteria</taxon>
        <taxon>Bacillati</taxon>
        <taxon>Actinomycetota</taxon>
        <taxon>Actinomycetes</taxon>
        <taxon>Kitasatosporales</taxon>
        <taxon>Streptomycetaceae</taxon>
        <taxon>Kitasatospora</taxon>
    </lineage>
</organism>
<dbReference type="Proteomes" id="UP000317940">
    <property type="component" value="Unassembled WGS sequence"/>
</dbReference>
<keyword evidence="2" id="KW-1185">Reference proteome</keyword>
<proteinExistence type="predicted"/>
<protein>
    <submittedName>
        <fullName evidence="1">Uncharacterized protein DUF1876</fullName>
    </submittedName>
</protein>
<gene>
    <name evidence="1" type="ORF">FHX73_12522</name>
</gene>
<name>A0A561TWB8_9ACTN</name>
<evidence type="ECO:0000313" key="1">
    <source>
        <dbReference type="EMBL" id="TWF91407.1"/>
    </source>
</evidence>
<comment type="caution">
    <text evidence="1">The sequence shown here is derived from an EMBL/GenBank/DDBJ whole genome shotgun (WGS) entry which is preliminary data.</text>
</comment>
<dbReference type="EMBL" id="VIWT01000002">
    <property type="protein sequence ID" value="TWF91407.1"/>
    <property type="molecule type" value="Genomic_DNA"/>
</dbReference>
<accession>A0A561TWB8</accession>
<evidence type="ECO:0000313" key="2">
    <source>
        <dbReference type="Proteomes" id="UP000317940"/>
    </source>
</evidence>
<reference evidence="1 2" key="1">
    <citation type="submission" date="2019-06" db="EMBL/GenBank/DDBJ databases">
        <title>Sequencing the genomes of 1000 actinobacteria strains.</title>
        <authorList>
            <person name="Klenk H.-P."/>
        </authorList>
    </citation>
    <scope>NUCLEOTIDE SEQUENCE [LARGE SCALE GENOMIC DNA]</scope>
    <source>
        <strain evidence="1 2">DSM 44826</strain>
    </source>
</reference>
<dbReference type="InterPro" id="IPR015057">
    <property type="entry name" value="Rv2632c-like"/>
</dbReference>
<dbReference type="SUPFAM" id="SSF143212">
    <property type="entry name" value="Rv2632c-like"/>
    <property type="match status" value="1"/>
</dbReference>
<dbReference type="RefSeq" id="WP_145909005.1">
    <property type="nucleotide sequence ID" value="NZ_BAAAMZ010000010.1"/>
</dbReference>
<dbReference type="InterPro" id="IPR038070">
    <property type="entry name" value="Rv2632c-like_sf"/>
</dbReference>
<dbReference type="Pfam" id="PF08962">
    <property type="entry name" value="Rv2632c-like"/>
    <property type="match status" value="1"/>
</dbReference>